<sequence>MPYLPRTSHFPSLHSRAPQEEDETQEGAREQGASPGRLWPILSALSLPHPAHRRAPEELTVVLGQDRYNQSCEQCQTLAVRAYRLHDGFSPTTFQHDLALLRLQERADGTCAVLSPFVQPVCLPSGVARPAEPEAALCEVAGWGHQFEGAVEFSSFLQEAQVPLIPPERCSAPDVHGAAFASGMLCAGFLEGGTDACQGDSGGPLVCEDETAERRLILRGIVSWGTGCGDRYKPGVYTDVANYLDWIREHTAS</sequence>
<keyword evidence="2" id="KW-0378">Hydrolase</keyword>
<feature type="domain" description="Peptidase S1" evidence="6">
    <location>
        <begin position="1"/>
        <end position="252"/>
    </location>
</feature>
<keyword evidence="1" id="KW-0645">Protease</keyword>
<dbReference type="GO" id="GO:0005615">
    <property type="term" value="C:extracellular space"/>
    <property type="evidence" value="ECO:0007669"/>
    <property type="project" value="TreeGrafter"/>
</dbReference>
<evidence type="ECO:0000259" key="6">
    <source>
        <dbReference type="PROSITE" id="PS50240"/>
    </source>
</evidence>
<dbReference type="AlphaFoldDB" id="A0A7J7EXN9"/>
<dbReference type="SUPFAM" id="SSF50494">
    <property type="entry name" value="Trypsin-like serine proteases"/>
    <property type="match status" value="1"/>
</dbReference>
<protein>
    <recommendedName>
        <fullName evidence="6">Peptidase S1 domain-containing protein</fullName>
    </recommendedName>
</protein>
<feature type="region of interest" description="Disordered" evidence="5">
    <location>
        <begin position="1"/>
        <end position="34"/>
    </location>
</feature>
<dbReference type="GO" id="GO:0031638">
    <property type="term" value="P:zymogen activation"/>
    <property type="evidence" value="ECO:0007669"/>
    <property type="project" value="TreeGrafter"/>
</dbReference>
<dbReference type="PROSITE" id="PS50240">
    <property type="entry name" value="TRYPSIN_DOM"/>
    <property type="match status" value="1"/>
</dbReference>
<dbReference type="FunFam" id="2.40.10.10:FF:000098">
    <property type="entry name" value="Coagulation factor XII"/>
    <property type="match status" value="1"/>
</dbReference>
<dbReference type="SMART" id="SM00020">
    <property type="entry name" value="Tryp_SPc"/>
    <property type="match status" value="1"/>
</dbReference>
<evidence type="ECO:0000256" key="2">
    <source>
        <dbReference type="ARBA" id="ARBA00022801"/>
    </source>
</evidence>
<dbReference type="GO" id="GO:0004252">
    <property type="term" value="F:serine-type endopeptidase activity"/>
    <property type="evidence" value="ECO:0007669"/>
    <property type="project" value="InterPro"/>
</dbReference>
<reference evidence="7 8" key="1">
    <citation type="journal article" date="2020" name="Mol. Biol. Evol.">
        <title>Interspecific Gene Flow and the Evolution of Specialization in Black and White Rhinoceros.</title>
        <authorList>
            <person name="Moodley Y."/>
            <person name="Westbury M.V."/>
            <person name="Russo I.M."/>
            <person name="Gopalakrishnan S."/>
            <person name="Rakotoarivelo A."/>
            <person name="Olsen R.A."/>
            <person name="Prost S."/>
            <person name="Tunstall T."/>
            <person name="Ryder O.A."/>
            <person name="Dalen L."/>
            <person name="Bruford M.W."/>
        </authorList>
    </citation>
    <scope>NUCLEOTIDE SEQUENCE [LARGE SCALE GENOMIC DNA]</scope>
    <source>
        <strain evidence="7">SBR-YM</strain>
        <tissue evidence="7">Skin</tissue>
    </source>
</reference>
<dbReference type="GO" id="GO:0005791">
    <property type="term" value="C:rough endoplasmic reticulum"/>
    <property type="evidence" value="ECO:0007669"/>
    <property type="project" value="TreeGrafter"/>
</dbReference>
<name>A0A7J7EXN9_DICBM</name>
<dbReference type="CDD" id="cd00190">
    <property type="entry name" value="Tryp_SPc"/>
    <property type="match status" value="1"/>
</dbReference>
<organism evidence="7 8">
    <name type="scientific">Diceros bicornis minor</name>
    <name type="common">South-central black rhinoceros</name>
    <dbReference type="NCBI Taxonomy" id="77932"/>
    <lineage>
        <taxon>Eukaryota</taxon>
        <taxon>Metazoa</taxon>
        <taxon>Chordata</taxon>
        <taxon>Craniata</taxon>
        <taxon>Vertebrata</taxon>
        <taxon>Euteleostomi</taxon>
        <taxon>Mammalia</taxon>
        <taxon>Eutheria</taxon>
        <taxon>Laurasiatheria</taxon>
        <taxon>Perissodactyla</taxon>
        <taxon>Rhinocerotidae</taxon>
        <taxon>Diceros</taxon>
    </lineage>
</organism>
<dbReference type="InterPro" id="IPR001314">
    <property type="entry name" value="Peptidase_S1A"/>
</dbReference>
<dbReference type="InterPro" id="IPR009003">
    <property type="entry name" value="Peptidase_S1_PA"/>
</dbReference>
<dbReference type="Proteomes" id="UP000551758">
    <property type="component" value="Unassembled WGS sequence"/>
</dbReference>
<dbReference type="Pfam" id="PF00089">
    <property type="entry name" value="Trypsin"/>
    <property type="match status" value="1"/>
</dbReference>
<evidence type="ECO:0000313" key="7">
    <source>
        <dbReference type="EMBL" id="KAF5920565.1"/>
    </source>
</evidence>
<keyword evidence="4" id="KW-1015">Disulfide bond</keyword>
<dbReference type="EMBL" id="JACDTQ010001952">
    <property type="protein sequence ID" value="KAF5920565.1"/>
    <property type="molecule type" value="Genomic_DNA"/>
</dbReference>
<gene>
    <name evidence="7" type="ORF">HPG69_012046</name>
</gene>
<dbReference type="PRINTS" id="PR00722">
    <property type="entry name" value="CHYMOTRYPSIN"/>
</dbReference>
<accession>A0A7J7EXN9</accession>
<dbReference type="PROSITE" id="PS00135">
    <property type="entry name" value="TRYPSIN_SER"/>
    <property type="match status" value="1"/>
</dbReference>
<dbReference type="InterPro" id="IPR001254">
    <property type="entry name" value="Trypsin_dom"/>
</dbReference>
<keyword evidence="3" id="KW-0720">Serine protease</keyword>
<evidence type="ECO:0000256" key="3">
    <source>
        <dbReference type="ARBA" id="ARBA00022825"/>
    </source>
</evidence>
<proteinExistence type="predicted"/>
<dbReference type="InterPro" id="IPR050127">
    <property type="entry name" value="Serine_Proteases_S1"/>
</dbReference>
<evidence type="ECO:0000313" key="8">
    <source>
        <dbReference type="Proteomes" id="UP000551758"/>
    </source>
</evidence>
<dbReference type="Gene3D" id="2.40.10.10">
    <property type="entry name" value="Trypsin-like serine proteases"/>
    <property type="match status" value="2"/>
</dbReference>
<dbReference type="PANTHER" id="PTHR24264:SF46">
    <property type="entry name" value="COAGULATION FACTOR XII"/>
    <property type="match status" value="1"/>
</dbReference>
<evidence type="ECO:0000256" key="5">
    <source>
        <dbReference type="SAM" id="MobiDB-lite"/>
    </source>
</evidence>
<keyword evidence="8" id="KW-1185">Reference proteome</keyword>
<evidence type="ECO:0000256" key="1">
    <source>
        <dbReference type="ARBA" id="ARBA00022670"/>
    </source>
</evidence>
<dbReference type="InterPro" id="IPR043504">
    <property type="entry name" value="Peptidase_S1_PA_chymotrypsin"/>
</dbReference>
<dbReference type="InterPro" id="IPR033116">
    <property type="entry name" value="TRYPSIN_SER"/>
</dbReference>
<dbReference type="GO" id="GO:0007596">
    <property type="term" value="P:blood coagulation"/>
    <property type="evidence" value="ECO:0007669"/>
    <property type="project" value="TreeGrafter"/>
</dbReference>
<comment type="caution">
    <text evidence="7">The sequence shown here is derived from an EMBL/GenBank/DDBJ whole genome shotgun (WGS) entry which is preliminary data.</text>
</comment>
<dbReference type="PANTHER" id="PTHR24264">
    <property type="entry name" value="TRYPSIN-RELATED"/>
    <property type="match status" value="1"/>
</dbReference>
<evidence type="ECO:0000256" key="4">
    <source>
        <dbReference type="ARBA" id="ARBA00023157"/>
    </source>
</evidence>